<dbReference type="Pfam" id="PF00447">
    <property type="entry name" value="HSF_DNA-bind"/>
    <property type="match status" value="1"/>
</dbReference>
<evidence type="ECO:0000256" key="2">
    <source>
        <dbReference type="ARBA" id="ARBA00023125"/>
    </source>
</evidence>
<dbReference type="Gene3D" id="1.10.10.10">
    <property type="entry name" value="Winged helix-like DNA-binding domain superfamily/Winged helix DNA-binding domain"/>
    <property type="match status" value="1"/>
</dbReference>
<dbReference type="EMBL" id="CAICTM010001983">
    <property type="protein sequence ID" value="CAB9527376.1"/>
    <property type="molecule type" value="Genomic_DNA"/>
</dbReference>
<dbReference type="PANTHER" id="PTHR10015">
    <property type="entry name" value="HEAT SHOCK TRANSCRIPTION FACTOR"/>
    <property type="match status" value="1"/>
</dbReference>
<proteinExistence type="inferred from homology"/>
<accession>A0A9N8EUB1</accession>
<evidence type="ECO:0000259" key="6">
    <source>
        <dbReference type="SMART" id="SM00415"/>
    </source>
</evidence>
<comment type="similarity">
    <text evidence="4">Belongs to the HSF family.</text>
</comment>
<dbReference type="InterPro" id="IPR000232">
    <property type="entry name" value="HSF_DNA-bd"/>
</dbReference>
<organism evidence="7 8">
    <name type="scientific">Seminavis robusta</name>
    <dbReference type="NCBI Taxonomy" id="568900"/>
    <lineage>
        <taxon>Eukaryota</taxon>
        <taxon>Sar</taxon>
        <taxon>Stramenopiles</taxon>
        <taxon>Ochrophyta</taxon>
        <taxon>Bacillariophyta</taxon>
        <taxon>Bacillariophyceae</taxon>
        <taxon>Bacillariophycidae</taxon>
        <taxon>Naviculales</taxon>
        <taxon>Naviculaceae</taxon>
        <taxon>Seminavis</taxon>
    </lineage>
</organism>
<dbReference type="GO" id="GO:0043565">
    <property type="term" value="F:sequence-specific DNA binding"/>
    <property type="evidence" value="ECO:0007669"/>
    <property type="project" value="InterPro"/>
</dbReference>
<dbReference type="InterPro" id="IPR036388">
    <property type="entry name" value="WH-like_DNA-bd_sf"/>
</dbReference>
<dbReference type="InterPro" id="IPR036390">
    <property type="entry name" value="WH_DNA-bd_sf"/>
</dbReference>
<evidence type="ECO:0000256" key="3">
    <source>
        <dbReference type="ARBA" id="ARBA00023242"/>
    </source>
</evidence>
<name>A0A9N8EUB1_9STRA</name>
<dbReference type="PANTHER" id="PTHR10015:SF206">
    <property type="entry name" value="HSF-TYPE DNA-BINDING DOMAIN-CONTAINING PROTEIN"/>
    <property type="match status" value="1"/>
</dbReference>
<evidence type="ECO:0000256" key="4">
    <source>
        <dbReference type="RuleBase" id="RU004020"/>
    </source>
</evidence>
<keyword evidence="2" id="KW-0238">DNA-binding</keyword>
<dbReference type="OrthoDB" id="40204at2759"/>
<feature type="region of interest" description="Disordered" evidence="5">
    <location>
        <begin position="50"/>
        <end position="82"/>
    </location>
</feature>
<dbReference type="AlphaFoldDB" id="A0A9N8EUB1"/>
<feature type="domain" description="HSF-type DNA-binding" evidence="6">
    <location>
        <begin position="119"/>
        <end position="214"/>
    </location>
</feature>
<evidence type="ECO:0000313" key="8">
    <source>
        <dbReference type="Proteomes" id="UP001153069"/>
    </source>
</evidence>
<dbReference type="Proteomes" id="UP001153069">
    <property type="component" value="Unassembled WGS sequence"/>
</dbReference>
<reference evidence="7" key="1">
    <citation type="submission" date="2020-06" db="EMBL/GenBank/DDBJ databases">
        <authorList>
            <consortium name="Plant Systems Biology data submission"/>
        </authorList>
    </citation>
    <scope>NUCLEOTIDE SEQUENCE</scope>
    <source>
        <strain evidence="7">D6</strain>
    </source>
</reference>
<dbReference type="GO" id="GO:0003700">
    <property type="term" value="F:DNA-binding transcription factor activity"/>
    <property type="evidence" value="ECO:0007669"/>
    <property type="project" value="InterPro"/>
</dbReference>
<comment type="caution">
    <text evidence="7">The sequence shown here is derived from an EMBL/GenBank/DDBJ whole genome shotgun (WGS) entry which is preliminary data.</text>
</comment>
<dbReference type="FunFam" id="1.10.10.10:FF:000479">
    <property type="entry name" value="Predicted protein"/>
    <property type="match status" value="1"/>
</dbReference>
<dbReference type="GO" id="GO:0005634">
    <property type="term" value="C:nucleus"/>
    <property type="evidence" value="ECO:0007669"/>
    <property type="project" value="UniProtKB-SubCell"/>
</dbReference>
<protein>
    <submittedName>
        <fullName evidence="7">Stress transcription factor A</fullName>
    </submittedName>
</protein>
<gene>
    <name evidence="7" type="ORF">SEMRO_1985_G309460.1</name>
</gene>
<dbReference type="PRINTS" id="PR00056">
    <property type="entry name" value="HSFDOMAIN"/>
</dbReference>
<keyword evidence="3" id="KW-0539">Nucleus</keyword>
<dbReference type="SMART" id="SM00415">
    <property type="entry name" value="HSF"/>
    <property type="match status" value="1"/>
</dbReference>
<keyword evidence="8" id="KW-1185">Reference proteome</keyword>
<comment type="subcellular location">
    <subcellularLocation>
        <location evidence="1">Nucleus</location>
    </subcellularLocation>
</comment>
<feature type="region of interest" description="Disordered" evidence="5">
    <location>
        <begin position="94"/>
        <end position="115"/>
    </location>
</feature>
<sequence length="317" mass="36099">MLFVKSESHSVIFISHKVDTLICPACSKPKTNLETLWLCYATRSLRKPTISNNSTIMSDTEKETSSTTGSVPPLLLDDENNDSGNTLYKYRDFSTMPEEPDNEDESNNNQRGSLESSIRVQKFPVKLYAILAQKEFHDIITWMPHGRSWKVLKPNLFESMVMPLFFEYSNYHSFNRLVNAWSFRRISSGPDRGSYYHELFLRGKPHLQKYMRRLPKTHKKLPMKKEDEPDFYKMDKENSLPPLEEIQLSAPKMRGGMAGMGAQQPLAFTPVAHKASNVPMACLACSQKASPLRIISMPRMVASLAEEAKVEALLDTA</sequence>
<evidence type="ECO:0000256" key="1">
    <source>
        <dbReference type="ARBA" id="ARBA00004123"/>
    </source>
</evidence>
<dbReference type="SUPFAM" id="SSF46785">
    <property type="entry name" value="Winged helix' DNA-binding domain"/>
    <property type="match status" value="1"/>
</dbReference>
<evidence type="ECO:0000313" key="7">
    <source>
        <dbReference type="EMBL" id="CAB9527376.1"/>
    </source>
</evidence>
<evidence type="ECO:0000256" key="5">
    <source>
        <dbReference type="SAM" id="MobiDB-lite"/>
    </source>
</evidence>